<reference evidence="2" key="1">
    <citation type="submission" date="2023-12" db="EMBL/GenBank/DDBJ databases">
        <title>Genome assembly of Anisodus tanguticus.</title>
        <authorList>
            <person name="Wang Y.-J."/>
        </authorList>
    </citation>
    <scope>NUCLEOTIDE SEQUENCE</scope>
    <source>
        <strain evidence="2">KB-2021</strain>
        <tissue evidence="2">Leaf</tissue>
    </source>
</reference>
<dbReference type="Proteomes" id="UP001291623">
    <property type="component" value="Unassembled WGS sequence"/>
</dbReference>
<dbReference type="AlphaFoldDB" id="A0AAE1RFZ7"/>
<comment type="caution">
    <text evidence="2">The sequence shown here is derived from an EMBL/GenBank/DDBJ whole genome shotgun (WGS) entry which is preliminary data.</text>
</comment>
<evidence type="ECO:0000313" key="3">
    <source>
        <dbReference type="Proteomes" id="UP001291623"/>
    </source>
</evidence>
<feature type="region of interest" description="Disordered" evidence="1">
    <location>
        <begin position="42"/>
        <end position="63"/>
    </location>
</feature>
<evidence type="ECO:0000256" key="1">
    <source>
        <dbReference type="SAM" id="MobiDB-lite"/>
    </source>
</evidence>
<dbReference type="InterPro" id="IPR035904">
    <property type="entry name" value="Chorismate_synth_AroC_sf"/>
</dbReference>
<sequence>MVIRKLANSVSSHSLFITGTFMTGSENNDEVFVDEHDQIRTKTNRSGGVIPEETDSGTQKSTGVQRTEVNLIADLVMLLLTYVADLLLTDVAGLLLKIAKDMDMLATAN</sequence>
<proteinExistence type="predicted"/>
<gene>
    <name evidence="2" type="ORF">RND71_030221</name>
</gene>
<keyword evidence="3" id="KW-1185">Reference proteome</keyword>
<accession>A0AAE1RFZ7</accession>
<dbReference type="SUPFAM" id="SSF103263">
    <property type="entry name" value="Chorismate synthase, AroC"/>
    <property type="match status" value="1"/>
</dbReference>
<dbReference type="Gene3D" id="3.60.150.10">
    <property type="entry name" value="Chorismate synthase AroC"/>
    <property type="match status" value="1"/>
</dbReference>
<name>A0AAE1RFZ7_9SOLA</name>
<organism evidence="2 3">
    <name type="scientific">Anisodus tanguticus</name>
    <dbReference type="NCBI Taxonomy" id="243964"/>
    <lineage>
        <taxon>Eukaryota</taxon>
        <taxon>Viridiplantae</taxon>
        <taxon>Streptophyta</taxon>
        <taxon>Embryophyta</taxon>
        <taxon>Tracheophyta</taxon>
        <taxon>Spermatophyta</taxon>
        <taxon>Magnoliopsida</taxon>
        <taxon>eudicotyledons</taxon>
        <taxon>Gunneridae</taxon>
        <taxon>Pentapetalae</taxon>
        <taxon>asterids</taxon>
        <taxon>lamiids</taxon>
        <taxon>Solanales</taxon>
        <taxon>Solanaceae</taxon>
        <taxon>Solanoideae</taxon>
        <taxon>Hyoscyameae</taxon>
        <taxon>Anisodus</taxon>
    </lineage>
</organism>
<evidence type="ECO:0000313" key="2">
    <source>
        <dbReference type="EMBL" id="KAK4350908.1"/>
    </source>
</evidence>
<protein>
    <submittedName>
        <fullName evidence="2">Uncharacterized protein</fullName>
    </submittedName>
</protein>
<dbReference type="EMBL" id="JAVYJV010000016">
    <property type="protein sequence ID" value="KAK4350908.1"/>
    <property type="molecule type" value="Genomic_DNA"/>
</dbReference>